<evidence type="ECO:0000313" key="11">
    <source>
        <dbReference type="Proteomes" id="UP001501844"/>
    </source>
</evidence>
<keyword evidence="8" id="KW-0175">Coiled coil</keyword>
<dbReference type="EMBL" id="BAABGX010000001">
    <property type="protein sequence ID" value="GAA4294893.1"/>
    <property type="molecule type" value="Genomic_DNA"/>
</dbReference>
<gene>
    <name evidence="10" type="ORF">GCM10023183_00120</name>
</gene>
<comment type="similarity">
    <text evidence="2">Belongs to the outer membrane factor (OMF) (TC 1.B.17) family.</text>
</comment>
<keyword evidence="4" id="KW-1134">Transmembrane beta strand</keyword>
<proteinExistence type="inferred from homology"/>
<dbReference type="PANTHER" id="PTHR30026">
    <property type="entry name" value="OUTER MEMBRANE PROTEIN TOLC"/>
    <property type="match status" value="1"/>
</dbReference>
<keyword evidence="7" id="KW-0998">Cell outer membrane</keyword>
<keyword evidence="5" id="KW-0812">Transmembrane</keyword>
<name>A0ABP8F4H8_9BACT</name>
<dbReference type="InterPro" id="IPR003423">
    <property type="entry name" value="OMP_efflux"/>
</dbReference>
<sequence>MNKKYLVLGLLLQWTTSLSFAQTPTPLQGQVLTLQQAIALATNNNISIQSAQLDEESAEYKIRETKGSGLPQISGVGQLSVYPSIPTQLIPNVFQGKPEELIPVQFGTKYNANGGLELSQLIFSKSYFVGLEAAATTRDLYRLRTQMTQEDVIYNVSSAYLRALQTKEQFNTIAANYNRLVQLEKILQLQYKNDFAKKVDVNRITVNKTNLENQRQTLESAYQQQKNALSFFMGVPLGQDFELSDSTALPATLAISTPNVQEILGQRVDYQLLQTQKKLYGLNVENIKGRRFPTLAGFGQYTYQAQRREFNFFDTSQPWFNTFVLGVRLNIPIFDGFQRKYQIRQAQIEEQKADLSIRNLSLNTELGLANTVKQIQSSELAIESSERNVRMAQEVYNTTNSLYKEGLSPLTDLLEAEVTLREAQTNLNNERLRFKIAQLDHLRARGELKNLIK</sequence>
<evidence type="ECO:0000256" key="6">
    <source>
        <dbReference type="ARBA" id="ARBA00023136"/>
    </source>
</evidence>
<dbReference type="Proteomes" id="UP001501844">
    <property type="component" value="Unassembled WGS sequence"/>
</dbReference>
<evidence type="ECO:0000256" key="5">
    <source>
        <dbReference type="ARBA" id="ARBA00022692"/>
    </source>
</evidence>
<keyword evidence="6" id="KW-0472">Membrane</keyword>
<evidence type="ECO:0000256" key="9">
    <source>
        <dbReference type="SAM" id="SignalP"/>
    </source>
</evidence>
<dbReference type="InterPro" id="IPR051906">
    <property type="entry name" value="TolC-like"/>
</dbReference>
<feature type="signal peptide" evidence="9">
    <location>
        <begin position="1"/>
        <end position="21"/>
    </location>
</feature>
<evidence type="ECO:0000256" key="1">
    <source>
        <dbReference type="ARBA" id="ARBA00004442"/>
    </source>
</evidence>
<organism evidence="10 11">
    <name type="scientific">Nibribacter koreensis</name>
    <dbReference type="NCBI Taxonomy" id="1084519"/>
    <lineage>
        <taxon>Bacteria</taxon>
        <taxon>Pseudomonadati</taxon>
        <taxon>Bacteroidota</taxon>
        <taxon>Cytophagia</taxon>
        <taxon>Cytophagales</taxon>
        <taxon>Hymenobacteraceae</taxon>
        <taxon>Nibribacter</taxon>
    </lineage>
</organism>
<comment type="caution">
    <text evidence="10">The sequence shown here is derived from an EMBL/GenBank/DDBJ whole genome shotgun (WGS) entry which is preliminary data.</text>
</comment>
<evidence type="ECO:0000256" key="8">
    <source>
        <dbReference type="SAM" id="Coils"/>
    </source>
</evidence>
<dbReference type="Gene3D" id="1.20.1600.10">
    <property type="entry name" value="Outer membrane efflux proteins (OEP)"/>
    <property type="match status" value="1"/>
</dbReference>
<evidence type="ECO:0000256" key="3">
    <source>
        <dbReference type="ARBA" id="ARBA00022448"/>
    </source>
</evidence>
<dbReference type="RefSeq" id="WP_345161064.1">
    <property type="nucleotide sequence ID" value="NZ_BAABGX010000001.1"/>
</dbReference>
<feature type="chain" id="PRO_5045352897" evidence="9">
    <location>
        <begin position="22"/>
        <end position="453"/>
    </location>
</feature>
<keyword evidence="9" id="KW-0732">Signal</keyword>
<protein>
    <submittedName>
        <fullName evidence="10">TolC family protein</fullName>
    </submittedName>
</protein>
<evidence type="ECO:0000256" key="4">
    <source>
        <dbReference type="ARBA" id="ARBA00022452"/>
    </source>
</evidence>
<dbReference type="SUPFAM" id="SSF56954">
    <property type="entry name" value="Outer membrane efflux proteins (OEP)"/>
    <property type="match status" value="1"/>
</dbReference>
<keyword evidence="3" id="KW-0813">Transport</keyword>
<dbReference type="PANTHER" id="PTHR30026:SF20">
    <property type="entry name" value="OUTER MEMBRANE PROTEIN TOLC"/>
    <property type="match status" value="1"/>
</dbReference>
<dbReference type="Pfam" id="PF02321">
    <property type="entry name" value="OEP"/>
    <property type="match status" value="1"/>
</dbReference>
<keyword evidence="11" id="KW-1185">Reference proteome</keyword>
<evidence type="ECO:0000256" key="2">
    <source>
        <dbReference type="ARBA" id="ARBA00007613"/>
    </source>
</evidence>
<accession>A0ABP8F4H8</accession>
<evidence type="ECO:0000313" key="10">
    <source>
        <dbReference type="EMBL" id="GAA4294893.1"/>
    </source>
</evidence>
<reference evidence="11" key="1">
    <citation type="journal article" date="2019" name="Int. J. Syst. Evol. Microbiol.">
        <title>The Global Catalogue of Microorganisms (GCM) 10K type strain sequencing project: providing services to taxonomists for standard genome sequencing and annotation.</title>
        <authorList>
            <consortium name="The Broad Institute Genomics Platform"/>
            <consortium name="The Broad Institute Genome Sequencing Center for Infectious Disease"/>
            <person name="Wu L."/>
            <person name="Ma J."/>
        </authorList>
    </citation>
    <scope>NUCLEOTIDE SEQUENCE [LARGE SCALE GENOMIC DNA]</scope>
    <source>
        <strain evidence="11">JCM 17917</strain>
    </source>
</reference>
<comment type="subcellular location">
    <subcellularLocation>
        <location evidence="1">Cell outer membrane</location>
    </subcellularLocation>
</comment>
<feature type="coiled-coil region" evidence="8">
    <location>
        <begin position="201"/>
        <end position="228"/>
    </location>
</feature>
<evidence type="ECO:0000256" key="7">
    <source>
        <dbReference type="ARBA" id="ARBA00023237"/>
    </source>
</evidence>